<proteinExistence type="predicted"/>
<gene>
    <name evidence="1" type="ORF">KUDE01_024561</name>
</gene>
<evidence type="ECO:0000313" key="1">
    <source>
        <dbReference type="EMBL" id="KAK1881395.1"/>
    </source>
</evidence>
<dbReference type="EMBL" id="JASDAP010000024">
    <property type="protein sequence ID" value="KAK1881395.1"/>
    <property type="molecule type" value="Genomic_DNA"/>
</dbReference>
<name>A0AAD9BCR2_DISEL</name>
<sequence length="91" mass="9983">MANLHPSGVPKQINMWQGSWVIVTNGHASLLRRLEQRWEARGTGTPPLGKIVEPGLTPRRIPFTSIILTFGDPSHALPYPNLAYDNVLSGA</sequence>
<evidence type="ECO:0000313" key="2">
    <source>
        <dbReference type="Proteomes" id="UP001228049"/>
    </source>
</evidence>
<keyword evidence="2" id="KW-1185">Reference proteome</keyword>
<comment type="caution">
    <text evidence="1">The sequence shown here is derived from an EMBL/GenBank/DDBJ whole genome shotgun (WGS) entry which is preliminary data.</text>
</comment>
<dbReference type="Proteomes" id="UP001228049">
    <property type="component" value="Unassembled WGS sequence"/>
</dbReference>
<dbReference type="AlphaFoldDB" id="A0AAD9BCR2"/>
<organism evidence="1 2">
    <name type="scientific">Dissostichus eleginoides</name>
    <name type="common">Patagonian toothfish</name>
    <name type="synonym">Dissostichus amissus</name>
    <dbReference type="NCBI Taxonomy" id="100907"/>
    <lineage>
        <taxon>Eukaryota</taxon>
        <taxon>Metazoa</taxon>
        <taxon>Chordata</taxon>
        <taxon>Craniata</taxon>
        <taxon>Vertebrata</taxon>
        <taxon>Euteleostomi</taxon>
        <taxon>Actinopterygii</taxon>
        <taxon>Neopterygii</taxon>
        <taxon>Teleostei</taxon>
        <taxon>Neoteleostei</taxon>
        <taxon>Acanthomorphata</taxon>
        <taxon>Eupercaria</taxon>
        <taxon>Perciformes</taxon>
        <taxon>Notothenioidei</taxon>
        <taxon>Nototheniidae</taxon>
        <taxon>Dissostichus</taxon>
    </lineage>
</organism>
<protein>
    <submittedName>
        <fullName evidence="1">Dicer-like protein 1</fullName>
    </submittedName>
</protein>
<accession>A0AAD9BCR2</accession>
<reference evidence="1" key="1">
    <citation type="submission" date="2023-04" db="EMBL/GenBank/DDBJ databases">
        <title>Chromosome-level genome of Chaenocephalus aceratus.</title>
        <authorList>
            <person name="Park H."/>
        </authorList>
    </citation>
    <scope>NUCLEOTIDE SEQUENCE</scope>
    <source>
        <strain evidence="1">DE</strain>
        <tissue evidence="1">Muscle</tissue>
    </source>
</reference>